<dbReference type="InterPro" id="IPR036291">
    <property type="entry name" value="NAD(P)-bd_dom_sf"/>
</dbReference>
<accession>A0A382J2B5</accession>
<feature type="domain" description="CoA-binding" evidence="1">
    <location>
        <begin position="1"/>
        <end position="90"/>
    </location>
</feature>
<feature type="non-terminal residue" evidence="2">
    <location>
        <position position="1"/>
    </location>
</feature>
<protein>
    <recommendedName>
        <fullName evidence="1">CoA-binding domain-containing protein</fullName>
    </recommendedName>
</protein>
<dbReference type="GO" id="GO:0004776">
    <property type="term" value="F:succinate-CoA ligase (GDP-forming) activity"/>
    <property type="evidence" value="ECO:0007669"/>
    <property type="project" value="TreeGrafter"/>
</dbReference>
<dbReference type="PANTHER" id="PTHR11117:SF2">
    <property type="entry name" value="SUCCINATE--COA LIGASE [ADP_GDP-FORMING] SUBUNIT ALPHA, MITOCHONDRIAL"/>
    <property type="match status" value="1"/>
</dbReference>
<reference evidence="2" key="1">
    <citation type="submission" date="2018-05" db="EMBL/GenBank/DDBJ databases">
        <authorList>
            <person name="Lanie J.A."/>
            <person name="Ng W.-L."/>
            <person name="Kazmierczak K.M."/>
            <person name="Andrzejewski T.M."/>
            <person name="Davidsen T.M."/>
            <person name="Wayne K.J."/>
            <person name="Tettelin H."/>
            <person name="Glass J.I."/>
            <person name="Rusch D."/>
            <person name="Podicherti R."/>
            <person name="Tsui H.-C.T."/>
            <person name="Winkler M.E."/>
        </authorList>
    </citation>
    <scope>NUCLEOTIDE SEQUENCE</scope>
</reference>
<evidence type="ECO:0000313" key="2">
    <source>
        <dbReference type="EMBL" id="SVC05547.1"/>
    </source>
</evidence>
<sequence length="97" mass="10240">VLVQGMTGKQGTFWSERMIEYGTHIRAGVSPKKAGMIHCGVPIYASATDATDTAPIDATVLFIPPLGVKAAVLDAIDAGIGKIVCLTEHIPVQDVMY</sequence>
<dbReference type="AlphaFoldDB" id="A0A382J2B5"/>
<gene>
    <name evidence="2" type="ORF">METZ01_LOCUS258401</name>
</gene>
<dbReference type="SUPFAM" id="SSF51735">
    <property type="entry name" value="NAD(P)-binding Rossmann-fold domains"/>
    <property type="match status" value="1"/>
</dbReference>
<dbReference type="GO" id="GO:0004775">
    <property type="term" value="F:succinate-CoA ligase (ADP-forming) activity"/>
    <property type="evidence" value="ECO:0007669"/>
    <property type="project" value="TreeGrafter"/>
</dbReference>
<dbReference type="SMART" id="SM00881">
    <property type="entry name" value="CoA_binding"/>
    <property type="match status" value="1"/>
</dbReference>
<organism evidence="2">
    <name type="scientific">marine metagenome</name>
    <dbReference type="NCBI Taxonomy" id="408172"/>
    <lineage>
        <taxon>unclassified sequences</taxon>
        <taxon>metagenomes</taxon>
        <taxon>ecological metagenomes</taxon>
    </lineage>
</organism>
<dbReference type="EMBL" id="UINC01070980">
    <property type="protein sequence ID" value="SVC05547.1"/>
    <property type="molecule type" value="Genomic_DNA"/>
</dbReference>
<feature type="non-terminal residue" evidence="2">
    <location>
        <position position="97"/>
    </location>
</feature>
<dbReference type="GO" id="GO:0006099">
    <property type="term" value="P:tricarboxylic acid cycle"/>
    <property type="evidence" value="ECO:0007669"/>
    <property type="project" value="TreeGrafter"/>
</dbReference>
<dbReference type="Gene3D" id="3.40.50.720">
    <property type="entry name" value="NAD(P)-binding Rossmann-like Domain"/>
    <property type="match status" value="1"/>
</dbReference>
<dbReference type="Pfam" id="PF02629">
    <property type="entry name" value="CoA_binding"/>
    <property type="match status" value="1"/>
</dbReference>
<name>A0A382J2B5_9ZZZZ</name>
<proteinExistence type="predicted"/>
<dbReference type="GO" id="GO:0005739">
    <property type="term" value="C:mitochondrion"/>
    <property type="evidence" value="ECO:0007669"/>
    <property type="project" value="TreeGrafter"/>
</dbReference>
<evidence type="ECO:0000259" key="1">
    <source>
        <dbReference type="SMART" id="SM00881"/>
    </source>
</evidence>
<dbReference type="PANTHER" id="PTHR11117">
    <property type="entry name" value="SUCCINYL-COA LIGASE SUBUNIT ALPHA"/>
    <property type="match status" value="1"/>
</dbReference>
<dbReference type="GO" id="GO:0009361">
    <property type="term" value="C:succinate-CoA ligase complex (ADP-forming)"/>
    <property type="evidence" value="ECO:0007669"/>
    <property type="project" value="TreeGrafter"/>
</dbReference>
<dbReference type="InterPro" id="IPR003781">
    <property type="entry name" value="CoA-bd"/>
</dbReference>